<protein>
    <recommendedName>
        <fullName evidence="10">Carboxypeptidase D</fullName>
    </recommendedName>
</protein>
<evidence type="ECO:0000256" key="4">
    <source>
        <dbReference type="ARBA" id="ARBA00022729"/>
    </source>
</evidence>
<dbReference type="SUPFAM" id="SSF53474">
    <property type="entry name" value="alpha/beta-Hydrolases"/>
    <property type="match status" value="1"/>
</dbReference>
<gene>
    <name evidence="8" type="ORF">ACHAXA_010016</name>
</gene>
<dbReference type="InterPro" id="IPR029058">
    <property type="entry name" value="AB_hydrolase_fold"/>
</dbReference>
<evidence type="ECO:0000313" key="9">
    <source>
        <dbReference type="Proteomes" id="UP001530377"/>
    </source>
</evidence>
<keyword evidence="7" id="KW-0812">Transmembrane</keyword>
<evidence type="ECO:0000313" key="8">
    <source>
        <dbReference type="EMBL" id="KAL3815334.1"/>
    </source>
</evidence>
<evidence type="ECO:0000256" key="7">
    <source>
        <dbReference type="SAM" id="Phobius"/>
    </source>
</evidence>
<keyword evidence="5" id="KW-0378">Hydrolase</keyword>
<evidence type="ECO:0000256" key="3">
    <source>
        <dbReference type="ARBA" id="ARBA00022670"/>
    </source>
</evidence>
<keyword evidence="6" id="KW-0325">Glycoprotein</keyword>
<proteinExistence type="inferred from homology"/>
<keyword evidence="2" id="KW-0121">Carboxypeptidase</keyword>
<dbReference type="Pfam" id="PF00450">
    <property type="entry name" value="Peptidase_S10"/>
    <property type="match status" value="2"/>
</dbReference>
<dbReference type="GO" id="GO:0006508">
    <property type="term" value="P:proteolysis"/>
    <property type="evidence" value="ECO:0007669"/>
    <property type="project" value="UniProtKB-KW"/>
</dbReference>
<comment type="similarity">
    <text evidence="1">Belongs to the peptidase S10 family.</text>
</comment>
<evidence type="ECO:0000256" key="6">
    <source>
        <dbReference type="ARBA" id="ARBA00023180"/>
    </source>
</evidence>
<keyword evidence="7" id="KW-0472">Membrane</keyword>
<evidence type="ECO:0008006" key="10">
    <source>
        <dbReference type="Google" id="ProtNLM"/>
    </source>
</evidence>
<evidence type="ECO:0000256" key="1">
    <source>
        <dbReference type="ARBA" id="ARBA00009431"/>
    </source>
</evidence>
<sequence>MIGLAERMAKAMVRIAYFLASIASVSGVRRLPNAESPHHGRRLTFNDNDVVPPRQTPRFAAENDNPDVHLVTSMPLLPDGLMKTRHWAGHLAAKDDGTDKKLFYWLFEPGDAGAGDEVPLILWLNGGPGCSSMDGLWLENGPFRLRSENDGWTIKLNEHSWHNAPAWTLYVDQPVGVTGAQMTSWSTETVSTIFPFELCPMIIVSTDKLISMSSDLNNPNLVVHYFLEEFFLFHGDKFLKPIDNNSTAKMTVRRPFYFSGESHAGHYIPSMMDFILQRNDGKIAPTDTNGLHPLRVNIPISGAAIGNGWIDPYHQYAAAKAAYGAGIIGTAQRAFYDDKERECQSSIKSGNYNSGVCFDLLDDIVDQSSGVSANTKVSQYDTRLWERKGQPRSFPFGHKEVETYLGGASSAANPPLQVDFRKVLAAIHATEAIQADQTYEECTDPPYFALQHQDGLGVVDELVRVLDHETKPHMLFFNGINDLICNHVGNEKLLDVLPWSKAMEYSQQPRYAWESGVDASKKVNYIPGRPDGYIKQLENMSFLKILESGHMVPMDQPAIALAMIKTLMYETGGSNNGFLSSMQGLSQADPSIDARMCSLDECPNCLPPASTFEEVTSTNVMASPVTLSNLGILLVAFVSGIICTFLCLRRQRGYDTKRILTSLEDDMELTDQDSVYRDAPEDHDFT</sequence>
<evidence type="ECO:0000256" key="2">
    <source>
        <dbReference type="ARBA" id="ARBA00022645"/>
    </source>
</evidence>
<dbReference type="GO" id="GO:0004180">
    <property type="term" value="F:carboxypeptidase activity"/>
    <property type="evidence" value="ECO:0007669"/>
    <property type="project" value="UniProtKB-KW"/>
</dbReference>
<dbReference type="PANTHER" id="PTHR11802">
    <property type="entry name" value="SERINE PROTEASE FAMILY S10 SERINE CARBOXYPEPTIDASE"/>
    <property type="match status" value="1"/>
</dbReference>
<name>A0ABD3RQX1_9STRA</name>
<dbReference type="AlphaFoldDB" id="A0ABD3RQX1"/>
<dbReference type="EMBL" id="JALLPB020000204">
    <property type="protein sequence ID" value="KAL3815334.1"/>
    <property type="molecule type" value="Genomic_DNA"/>
</dbReference>
<keyword evidence="4" id="KW-0732">Signal</keyword>
<dbReference type="InterPro" id="IPR001563">
    <property type="entry name" value="Peptidase_S10"/>
</dbReference>
<reference evidence="8 9" key="1">
    <citation type="submission" date="2024-10" db="EMBL/GenBank/DDBJ databases">
        <title>Updated reference genomes for cyclostephanoid diatoms.</title>
        <authorList>
            <person name="Roberts W.R."/>
            <person name="Alverson A.J."/>
        </authorList>
    </citation>
    <scope>NUCLEOTIDE SEQUENCE [LARGE SCALE GENOMIC DNA]</scope>
    <source>
        <strain evidence="8 9">AJA228-03</strain>
    </source>
</reference>
<dbReference type="PRINTS" id="PR00724">
    <property type="entry name" value="CRBOXYPTASEC"/>
</dbReference>
<feature type="transmembrane region" description="Helical" evidence="7">
    <location>
        <begin position="627"/>
        <end position="648"/>
    </location>
</feature>
<organism evidence="8 9">
    <name type="scientific">Cyclostephanos tholiformis</name>
    <dbReference type="NCBI Taxonomy" id="382380"/>
    <lineage>
        <taxon>Eukaryota</taxon>
        <taxon>Sar</taxon>
        <taxon>Stramenopiles</taxon>
        <taxon>Ochrophyta</taxon>
        <taxon>Bacillariophyta</taxon>
        <taxon>Coscinodiscophyceae</taxon>
        <taxon>Thalassiosirophycidae</taxon>
        <taxon>Stephanodiscales</taxon>
        <taxon>Stephanodiscaceae</taxon>
        <taxon>Cyclostephanos</taxon>
    </lineage>
</organism>
<keyword evidence="7" id="KW-1133">Transmembrane helix</keyword>
<dbReference type="Gene3D" id="3.40.50.1820">
    <property type="entry name" value="alpha/beta hydrolase"/>
    <property type="match status" value="1"/>
</dbReference>
<dbReference type="Proteomes" id="UP001530377">
    <property type="component" value="Unassembled WGS sequence"/>
</dbReference>
<keyword evidence="9" id="KW-1185">Reference proteome</keyword>
<comment type="caution">
    <text evidence="8">The sequence shown here is derived from an EMBL/GenBank/DDBJ whole genome shotgun (WGS) entry which is preliminary data.</text>
</comment>
<keyword evidence="3" id="KW-0645">Protease</keyword>
<accession>A0ABD3RQX1</accession>
<dbReference type="PANTHER" id="PTHR11802:SF3">
    <property type="entry name" value="RETINOID-INDUCIBLE SERINE CARBOXYPEPTIDASE"/>
    <property type="match status" value="1"/>
</dbReference>
<evidence type="ECO:0000256" key="5">
    <source>
        <dbReference type="ARBA" id="ARBA00022801"/>
    </source>
</evidence>